<feature type="domain" description="ParB-like N-terminal" evidence="1">
    <location>
        <begin position="19"/>
        <end position="114"/>
    </location>
</feature>
<dbReference type="Proteomes" id="UP000260025">
    <property type="component" value="Unassembled WGS sequence"/>
</dbReference>
<dbReference type="GO" id="GO:0005694">
    <property type="term" value="C:chromosome"/>
    <property type="evidence" value="ECO:0007669"/>
    <property type="project" value="TreeGrafter"/>
</dbReference>
<dbReference type="SUPFAM" id="SSF110849">
    <property type="entry name" value="ParB/Sulfiredoxin"/>
    <property type="match status" value="1"/>
</dbReference>
<evidence type="ECO:0000313" key="4">
    <source>
        <dbReference type="Proteomes" id="UP000260025"/>
    </source>
</evidence>
<dbReference type="PANTHER" id="PTHR33375">
    <property type="entry name" value="CHROMOSOME-PARTITIONING PROTEIN PARB-RELATED"/>
    <property type="match status" value="1"/>
</dbReference>
<dbReference type="SMART" id="SM00470">
    <property type="entry name" value="ParB"/>
    <property type="match status" value="1"/>
</dbReference>
<dbReference type="PANTHER" id="PTHR33375:SF1">
    <property type="entry name" value="CHROMOSOME-PARTITIONING PROTEIN PARB-RELATED"/>
    <property type="match status" value="1"/>
</dbReference>
<accession>A0A3E2V5J1</accession>
<dbReference type="InterPro" id="IPR036086">
    <property type="entry name" value="ParB/Sulfiredoxin_sf"/>
</dbReference>
<evidence type="ECO:0000259" key="1">
    <source>
        <dbReference type="SMART" id="SM00470"/>
    </source>
</evidence>
<evidence type="ECO:0000313" key="2">
    <source>
        <dbReference type="EMBL" id="QJA03200.1"/>
    </source>
</evidence>
<name>A0A3E2V5J1_CLOIN</name>
<organism evidence="3 4">
    <name type="scientific">Clostridium innocuum</name>
    <dbReference type="NCBI Taxonomy" id="1522"/>
    <lineage>
        <taxon>Bacteria</taxon>
        <taxon>Bacillati</taxon>
        <taxon>Bacillota</taxon>
        <taxon>Clostridia</taxon>
        <taxon>Eubacteriales</taxon>
        <taxon>Clostridiaceae</taxon>
        <taxon>Clostridium</taxon>
    </lineage>
</organism>
<dbReference type="InterPro" id="IPR003115">
    <property type="entry name" value="ParB_N"/>
</dbReference>
<dbReference type="EMBL" id="CP048838">
    <property type="protein sequence ID" value="QJA03200.1"/>
    <property type="molecule type" value="Genomic_DNA"/>
</dbReference>
<dbReference type="GO" id="GO:0007059">
    <property type="term" value="P:chromosome segregation"/>
    <property type="evidence" value="ECO:0007669"/>
    <property type="project" value="TreeGrafter"/>
</dbReference>
<evidence type="ECO:0000313" key="3">
    <source>
        <dbReference type="EMBL" id="RGC05817.1"/>
    </source>
</evidence>
<evidence type="ECO:0000313" key="5">
    <source>
        <dbReference type="Proteomes" id="UP000503330"/>
    </source>
</evidence>
<reference evidence="2 5" key="2">
    <citation type="submission" date="2020-02" db="EMBL/GenBank/DDBJ databases">
        <authorList>
            <person name="Kociolek L.K."/>
            <person name="Ozer E.A."/>
        </authorList>
    </citation>
    <scope>NUCLEOTIDE SEQUENCE [LARGE SCALE GENOMIC DNA]</scope>
    <source>
        <strain evidence="2 5">ATCC 14501</strain>
    </source>
</reference>
<dbReference type="OrthoDB" id="1646539at2"/>
<sequence>MTDVIGEMLNDTSKDMRYKRIFIYDIDPCEYNMYPMQEIEQLAQNISECGLLHPITLYRKADGRYMILSGERRYRAMLLNYEKGDERWEEIPAIVKMQELTMREIRRFVRRGNANRETLPKELKLQIVKESLLDYQQTKEEGLIPTGTLKREWIAMDTGFSARSVQDYLNLLEEHPNKEKKESRSLKYEDIQNSMHDVLRLPVKITDKQISIKIKDDLDLARVLELLGIETL</sequence>
<dbReference type="EMBL" id="QVEV01000123">
    <property type="protein sequence ID" value="RGC05817.1"/>
    <property type="molecule type" value="Genomic_DNA"/>
</dbReference>
<proteinExistence type="predicted"/>
<dbReference type="Gene3D" id="3.90.1530.30">
    <property type="match status" value="1"/>
</dbReference>
<dbReference type="GeneID" id="61926361"/>
<dbReference type="AlphaFoldDB" id="A0A3E2V5J1"/>
<dbReference type="Pfam" id="PF02195">
    <property type="entry name" value="ParB_N"/>
    <property type="match status" value="1"/>
</dbReference>
<reference evidence="3 4" key="1">
    <citation type="submission" date="2018-08" db="EMBL/GenBank/DDBJ databases">
        <title>A genome reference for cultivated species of the human gut microbiota.</title>
        <authorList>
            <person name="Zou Y."/>
            <person name="Xue W."/>
            <person name="Luo G."/>
        </authorList>
    </citation>
    <scope>NUCLEOTIDE SEQUENCE [LARGE SCALE GENOMIC DNA]</scope>
    <source>
        <strain evidence="3 4">OF01-2LB</strain>
    </source>
</reference>
<dbReference type="InterPro" id="IPR050336">
    <property type="entry name" value="Chromosome_partition/occlusion"/>
</dbReference>
<gene>
    <name evidence="3" type="ORF">DXA38_22895</name>
    <name evidence="2" type="ORF">G4D54_12450</name>
</gene>
<protein>
    <submittedName>
        <fullName evidence="2">ParB N-terminal domain-containing protein</fullName>
    </submittedName>
    <submittedName>
        <fullName evidence="3">Sporulation protein SpoOM</fullName>
    </submittedName>
</protein>
<dbReference type="Proteomes" id="UP000503330">
    <property type="component" value="Chromosome"/>
</dbReference>
<dbReference type="RefSeq" id="WP_002611891.1">
    <property type="nucleotide sequence ID" value="NZ_BAAACC010000008.1"/>
</dbReference>